<evidence type="ECO:0000313" key="3">
    <source>
        <dbReference type="EMBL" id="STX60830.1"/>
    </source>
</evidence>
<sequence length="286" mass="31364">MNRNVLAALIGSLISMNSYAVDEAELWEHLTKLHQQADFAVIQIAQLQQDTSTVKQGLGGVQQEVSALQPVVNRLVQDVQTIKQVLSGLKQQIDALSQSIEMMRENQMVKHRVGEEYLGGIVFYVDKSGQHGLTASKIDVTDAGVQWRNGPSGNKITNAKGDGIGAGETNTRLIIAQQTIDNQKGQFAALVASQFQVLEDGITPCQTPIASGVHCHSAWYLPSAYELQLLYTNLHENNLTRFAPTFYWSSTERSSAEAWLINFSTGELMASSKSNTVGQVRAIARF</sequence>
<gene>
    <name evidence="3" type="primary">lvrE_2</name>
    <name evidence="2" type="ORF">Lbir_1450</name>
    <name evidence="3" type="ORF">NCTC12437_03120</name>
</gene>
<reference evidence="3 5" key="2">
    <citation type="submission" date="2018-06" db="EMBL/GenBank/DDBJ databases">
        <authorList>
            <consortium name="Pathogen Informatics"/>
            <person name="Doyle S."/>
        </authorList>
    </citation>
    <scope>NUCLEOTIDE SEQUENCE [LARGE SCALE GENOMIC DNA]</scope>
    <source>
        <strain evidence="3 5">NCTC12437</strain>
    </source>
</reference>
<evidence type="ECO:0000313" key="2">
    <source>
        <dbReference type="EMBL" id="KTC71814.1"/>
    </source>
</evidence>
<protein>
    <submittedName>
        <fullName evidence="3">Legionella vir region protein</fullName>
    </submittedName>
</protein>
<name>A0A378JS75_9GAMM</name>
<proteinExistence type="predicted"/>
<keyword evidence="1" id="KW-0732">Signal</keyword>
<reference evidence="2 4" key="1">
    <citation type="submission" date="2015-11" db="EMBL/GenBank/DDBJ databases">
        <title>Genomic analysis of 38 Legionella species identifies large and diverse effector repertoires.</title>
        <authorList>
            <person name="Burstein D."/>
            <person name="Amaro F."/>
            <person name="Zusman T."/>
            <person name="Lifshitz Z."/>
            <person name="Cohen O."/>
            <person name="Gilbert J.A."/>
            <person name="Pupko T."/>
            <person name="Shuman H.A."/>
            <person name="Segal G."/>
        </authorList>
    </citation>
    <scope>NUCLEOTIDE SEQUENCE [LARGE SCALE GENOMIC DNA]</scope>
    <source>
        <strain evidence="2 4">CDC#1407-AL-14</strain>
    </source>
</reference>
<evidence type="ECO:0000313" key="5">
    <source>
        <dbReference type="Proteomes" id="UP000255066"/>
    </source>
</evidence>
<organism evidence="3 5">
    <name type="scientific">Legionella birminghamensis</name>
    <dbReference type="NCBI Taxonomy" id="28083"/>
    <lineage>
        <taxon>Bacteria</taxon>
        <taxon>Pseudomonadati</taxon>
        <taxon>Pseudomonadota</taxon>
        <taxon>Gammaproteobacteria</taxon>
        <taxon>Legionellales</taxon>
        <taxon>Legionellaceae</taxon>
        <taxon>Legionella</taxon>
    </lineage>
</organism>
<dbReference type="Proteomes" id="UP000054735">
    <property type="component" value="Unassembled WGS sequence"/>
</dbReference>
<dbReference type="AlphaFoldDB" id="A0A378JS75"/>
<dbReference type="Proteomes" id="UP000255066">
    <property type="component" value="Unassembled WGS sequence"/>
</dbReference>
<dbReference type="EMBL" id="UGNW01000002">
    <property type="protein sequence ID" value="STX60830.1"/>
    <property type="molecule type" value="Genomic_DNA"/>
</dbReference>
<dbReference type="RefSeq" id="WP_058523515.1">
    <property type="nucleotide sequence ID" value="NZ_CAAAHV010000033.1"/>
</dbReference>
<keyword evidence="4" id="KW-1185">Reference proteome</keyword>
<feature type="signal peptide" evidence="1">
    <location>
        <begin position="1"/>
        <end position="20"/>
    </location>
</feature>
<dbReference type="STRING" id="28083.Lbir_1450"/>
<dbReference type="EMBL" id="LNXT01000018">
    <property type="protein sequence ID" value="KTC71814.1"/>
    <property type="molecule type" value="Genomic_DNA"/>
</dbReference>
<evidence type="ECO:0000313" key="4">
    <source>
        <dbReference type="Proteomes" id="UP000054735"/>
    </source>
</evidence>
<feature type="chain" id="PRO_5017028180" evidence="1">
    <location>
        <begin position="21"/>
        <end position="286"/>
    </location>
</feature>
<accession>A0A378JS75</accession>
<evidence type="ECO:0000256" key="1">
    <source>
        <dbReference type="SAM" id="SignalP"/>
    </source>
</evidence>